<dbReference type="SUPFAM" id="SSF56672">
    <property type="entry name" value="DNA/RNA polymerases"/>
    <property type="match status" value="1"/>
</dbReference>
<dbReference type="EMBL" id="AVOT02008868">
    <property type="protein sequence ID" value="MBW0486903.1"/>
    <property type="molecule type" value="Genomic_DNA"/>
</dbReference>
<feature type="region of interest" description="Disordered" evidence="1">
    <location>
        <begin position="321"/>
        <end position="346"/>
    </location>
</feature>
<evidence type="ECO:0000256" key="1">
    <source>
        <dbReference type="SAM" id="MobiDB-lite"/>
    </source>
</evidence>
<organism evidence="2 3">
    <name type="scientific">Austropuccinia psidii MF-1</name>
    <dbReference type="NCBI Taxonomy" id="1389203"/>
    <lineage>
        <taxon>Eukaryota</taxon>
        <taxon>Fungi</taxon>
        <taxon>Dikarya</taxon>
        <taxon>Basidiomycota</taxon>
        <taxon>Pucciniomycotina</taxon>
        <taxon>Pucciniomycetes</taxon>
        <taxon>Pucciniales</taxon>
        <taxon>Sphaerophragmiaceae</taxon>
        <taxon>Austropuccinia</taxon>
    </lineage>
</organism>
<protein>
    <recommendedName>
        <fullName evidence="4">Reverse transcriptase/retrotransposon-derived protein RNase H-like domain-containing protein</fullName>
    </recommendedName>
</protein>
<comment type="caution">
    <text evidence="2">The sequence shown here is derived from an EMBL/GenBank/DDBJ whole genome shotgun (WGS) entry which is preliminary data.</text>
</comment>
<accession>A0A9Q3CMX4</accession>
<proteinExistence type="predicted"/>
<dbReference type="InterPro" id="IPR043502">
    <property type="entry name" value="DNA/RNA_pol_sf"/>
</dbReference>
<dbReference type="AlphaFoldDB" id="A0A9Q3CMX4"/>
<reference evidence="2" key="1">
    <citation type="submission" date="2021-03" db="EMBL/GenBank/DDBJ databases">
        <title>Draft genome sequence of rust myrtle Austropuccinia psidii MF-1, a brazilian biotype.</title>
        <authorList>
            <person name="Quecine M.C."/>
            <person name="Pachon D.M.R."/>
            <person name="Bonatelli M.L."/>
            <person name="Correr F.H."/>
            <person name="Franceschini L.M."/>
            <person name="Leite T.F."/>
            <person name="Margarido G.R.A."/>
            <person name="Almeida C.A."/>
            <person name="Ferrarezi J.A."/>
            <person name="Labate C.A."/>
        </authorList>
    </citation>
    <scope>NUCLEOTIDE SEQUENCE</scope>
    <source>
        <strain evidence="2">MF-1</strain>
    </source>
</reference>
<evidence type="ECO:0008006" key="4">
    <source>
        <dbReference type="Google" id="ProtNLM"/>
    </source>
</evidence>
<sequence>MYPPPTSSKILQAEAEGFVDLLPVSATSLPTEDPLLANLALQEVWEHLTETIKEPLPLHAISTSTLPRFDPTQLVVQFFITHMNGTIARGTALINTGASSSFVNEYFIHQHQLLKQTHPSPVKIQAFDGTSGQPVTNLWVGNFTLRSDNGTFATSAVQANITRLTKADLILGMLGLVDGMQQCNSKDYCFQVLKWCQQDLLVALKIDDIPCFLHKFRSVFSSFSQSFLPPLQTCFDCTIKLKPNCIPPFGGLYQLSNEEKIQLKAYINDLLKKGFIQVDASRTAMAAILSQPNENNHLRLTRWASLLSDFHFIIAHTTGHLNPADPPSRRPDYSHQKSESTPPQPLLMYQNSYNPLALSPICLAPITEVSKKIISS</sequence>
<dbReference type="Gene3D" id="2.40.70.10">
    <property type="entry name" value="Acid Proteases"/>
    <property type="match status" value="1"/>
</dbReference>
<feature type="compositionally biased region" description="Basic and acidic residues" evidence="1">
    <location>
        <begin position="327"/>
        <end position="338"/>
    </location>
</feature>
<name>A0A9Q3CMX4_9BASI</name>
<dbReference type="Gene3D" id="3.10.10.10">
    <property type="entry name" value="HIV Type 1 Reverse Transcriptase, subunit A, domain 1"/>
    <property type="match status" value="1"/>
</dbReference>
<dbReference type="OrthoDB" id="5430051at2759"/>
<evidence type="ECO:0000313" key="3">
    <source>
        <dbReference type="Proteomes" id="UP000765509"/>
    </source>
</evidence>
<evidence type="ECO:0000313" key="2">
    <source>
        <dbReference type="EMBL" id="MBW0486903.1"/>
    </source>
</evidence>
<dbReference type="InterPro" id="IPR021109">
    <property type="entry name" value="Peptidase_aspartic_dom_sf"/>
</dbReference>
<dbReference type="Proteomes" id="UP000765509">
    <property type="component" value="Unassembled WGS sequence"/>
</dbReference>
<dbReference type="CDD" id="cd00303">
    <property type="entry name" value="retropepsin_like"/>
    <property type="match status" value="1"/>
</dbReference>
<keyword evidence="3" id="KW-1185">Reference proteome</keyword>
<gene>
    <name evidence="2" type="ORF">O181_026618</name>
</gene>